<evidence type="ECO:0000313" key="10">
    <source>
        <dbReference type="Proteomes" id="UP001286174"/>
    </source>
</evidence>
<dbReference type="InterPro" id="IPR000917">
    <property type="entry name" value="Sulfatase_N"/>
</dbReference>
<evidence type="ECO:0000256" key="6">
    <source>
        <dbReference type="ARBA" id="ARBA00023136"/>
    </source>
</evidence>
<keyword evidence="6 7" id="KW-0472">Membrane</keyword>
<evidence type="ECO:0000256" key="2">
    <source>
        <dbReference type="ARBA" id="ARBA00004936"/>
    </source>
</evidence>
<evidence type="ECO:0000256" key="5">
    <source>
        <dbReference type="ARBA" id="ARBA00022989"/>
    </source>
</evidence>
<feature type="transmembrane region" description="Helical" evidence="7">
    <location>
        <begin position="24"/>
        <end position="47"/>
    </location>
</feature>
<keyword evidence="3" id="KW-1003">Cell membrane</keyword>
<dbReference type="InterPro" id="IPR017850">
    <property type="entry name" value="Alkaline_phosphatase_core_sf"/>
</dbReference>
<dbReference type="AlphaFoldDB" id="A0AB35U4W2"/>
<gene>
    <name evidence="9" type="ORF">MOZ60_07405</name>
</gene>
<feature type="transmembrane region" description="Helical" evidence="7">
    <location>
        <begin position="108"/>
        <end position="128"/>
    </location>
</feature>
<dbReference type="SUPFAM" id="SSF53649">
    <property type="entry name" value="Alkaline phosphatase-like"/>
    <property type="match status" value="1"/>
</dbReference>
<evidence type="ECO:0000256" key="3">
    <source>
        <dbReference type="ARBA" id="ARBA00022475"/>
    </source>
</evidence>
<protein>
    <submittedName>
        <fullName evidence="9">LTA synthase family protein</fullName>
    </submittedName>
</protein>
<proteinExistence type="predicted"/>
<dbReference type="GO" id="GO:0005886">
    <property type="term" value="C:plasma membrane"/>
    <property type="evidence" value="ECO:0007669"/>
    <property type="project" value="UniProtKB-SubCell"/>
</dbReference>
<feature type="transmembrane region" description="Helical" evidence="7">
    <location>
        <begin position="77"/>
        <end position="96"/>
    </location>
</feature>
<comment type="subcellular location">
    <subcellularLocation>
        <location evidence="1">Cell membrane</location>
        <topology evidence="1">Multi-pass membrane protein</topology>
    </subcellularLocation>
</comment>
<keyword evidence="10" id="KW-1185">Reference proteome</keyword>
<dbReference type="PANTHER" id="PTHR47371">
    <property type="entry name" value="LIPOTEICHOIC ACID SYNTHASE"/>
    <property type="match status" value="1"/>
</dbReference>
<dbReference type="Gene3D" id="3.40.720.10">
    <property type="entry name" value="Alkaline Phosphatase, subunit A"/>
    <property type="match status" value="1"/>
</dbReference>
<dbReference type="InterPro" id="IPR050448">
    <property type="entry name" value="OpgB/LTA_synthase_biosynth"/>
</dbReference>
<evidence type="ECO:0000256" key="7">
    <source>
        <dbReference type="SAM" id="Phobius"/>
    </source>
</evidence>
<comment type="caution">
    <text evidence="9">The sequence shown here is derived from an EMBL/GenBank/DDBJ whole genome shotgun (WGS) entry which is preliminary data.</text>
</comment>
<evidence type="ECO:0000256" key="1">
    <source>
        <dbReference type="ARBA" id="ARBA00004651"/>
    </source>
</evidence>
<feature type="domain" description="Sulfatase N-terminal" evidence="8">
    <location>
        <begin position="166"/>
        <end position="408"/>
    </location>
</feature>
<evidence type="ECO:0000259" key="8">
    <source>
        <dbReference type="Pfam" id="PF00884"/>
    </source>
</evidence>
<keyword evidence="5 7" id="KW-1133">Transmembrane helix</keyword>
<organism evidence="9 10">
    <name type="scientific">Grylomicrobium aquisgranensis</name>
    <dbReference type="NCBI Taxonomy" id="2926318"/>
    <lineage>
        <taxon>Bacteria</taxon>
        <taxon>Bacillati</taxon>
        <taxon>Bacillota</taxon>
        <taxon>Erysipelotrichia</taxon>
        <taxon>Erysipelotrichales</taxon>
        <taxon>Erysipelotrichaceae</taxon>
        <taxon>Grylomicrobium</taxon>
    </lineage>
</organism>
<evidence type="ECO:0000313" key="9">
    <source>
        <dbReference type="EMBL" id="MDX8419920.1"/>
    </source>
</evidence>
<dbReference type="RefSeq" id="WP_370596175.1">
    <property type="nucleotide sequence ID" value="NZ_JALBUR010000017.1"/>
</dbReference>
<dbReference type="Pfam" id="PF00884">
    <property type="entry name" value="Sulfatase"/>
    <property type="match status" value="1"/>
</dbReference>
<accession>A0AB35U4W2</accession>
<keyword evidence="4 7" id="KW-0812">Transmembrane</keyword>
<dbReference type="Proteomes" id="UP001286174">
    <property type="component" value="Unassembled WGS sequence"/>
</dbReference>
<dbReference type="EMBL" id="JALBUR010000017">
    <property type="protein sequence ID" value="MDX8419920.1"/>
    <property type="molecule type" value="Genomic_DNA"/>
</dbReference>
<evidence type="ECO:0000256" key="4">
    <source>
        <dbReference type="ARBA" id="ARBA00022692"/>
    </source>
</evidence>
<name>A0AB35U4W2_9FIRM</name>
<reference evidence="9 10" key="1">
    <citation type="submission" date="2022-03" db="EMBL/GenBank/DDBJ databases">
        <title>Novel taxa within the pig intestine.</title>
        <authorList>
            <person name="Wylensek D."/>
            <person name="Bishof K."/>
            <person name="Afrizal A."/>
            <person name="Clavel T."/>
        </authorList>
    </citation>
    <scope>NUCLEOTIDE SEQUENCE [LARGE SCALE GENOMIC DNA]</scope>
    <source>
        <strain evidence="9 10">CLA-KB-P133</strain>
    </source>
</reference>
<comment type="pathway">
    <text evidence="2">Cell wall biogenesis; lipoteichoic acid biosynthesis.</text>
</comment>
<dbReference type="PANTHER" id="PTHR47371:SF3">
    <property type="entry name" value="PHOSPHOGLYCEROL TRANSFERASE I"/>
    <property type="match status" value="1"/>
</dbReference>
<sequence length="532" mass="60096">MKKKKEKQIDTGKDAKKMPRKWKVIHVICLLLVSFAAIAALLSSWVLRTWQNLTMDELMYQLSAPTEGTGGGIIESAIIQAGIPSAAIIIFFWQLFRHTRRKGFYKKLLIICLVSSVAVLSITDVYVWNILAIGDYLNYQTHPSTFIEDNYVDPDSVSITFPQKKRNLVFIYLESMEVTYSDLADGGGFEDDVIPELTQIAESNEDFSGSQSILNGAYSLPYTTFTMGAMFGMTSGLPLKNNLENNDMITQSKFFANTTCLGDILENEGYHNVFMLGSNASFGGRRLYFEEHGNYDIIDYNYALNTGMIPKGYKVWWGFEDSKLFSFAQDELTALSQVDEPFALTLLTVDTHFENGYAEPGIPTPFGDNQYANVMAYSSYQVSQFLSWMQEQPWYDNTTVIICGDHPTMDSDFCDDVDSSYQRRAYVAYINSAVSTDNTEYRTYSTLDAFPTTLAALGATIEGDRLGLGTNLFSDTPTLQEEYGLKDVTEQIERKSTFMEKLADIDFSSEYLKERQSWSRTEDHGTTVYDTN</sequence>
<dbReference type="CDD" id="cd16015">
    <property type="entry name" value="LTA_synthase"/>
    <property type="match status" value="1"/>
</dbReference>